<dbReference type="EMBL" id="SFAZ01000311">
    <property type="protein sequence ID" value="TRU67693.1"/>
    <property type="molecule type" value="Genomic_DNA"/>
</dbReference>
<comment type="caution">
    <text evidence="1">The sequence shown here is derived from an EMBL/GenBank/DDBJ whole genome shotgun (WGS) entry which is preliminary data.</text>
</comment>
<accession>A0A552H8Z6</accession>
<proteinExistence type="predicted"/>
<reference evidence="1 2" key="1">
    <citation type="submission" date="2019-01" db="EMBL/GenBank/DDBJ databases">
        <title>Coherence of Microcystis species and biogeography revealed through population genomics.</title>
        <authorList>
            <person name="Perez-Carrascal O.M."/>
            <person name="Terrat Y."/>
            <person name="Giani A."/>
            <person name="Fortin N."/>
            <person name="Tromas N."/>
            <person name="Shapiro B.J."/>
        </authorList>
    </citation>
    <scope>NUCLEOTIDE SEQUENCE [LARGE SCALE GENOMIC DNA]</scope>
    <source>
        <strain evidence="1">Mv_BB_P_19951000_S68D</strain>
    </source>
</reference>
<dbReference type="AlphaFoldDB" id="A0A552H8Z6"/>
<sequence length="76" mass="8904">MITFENALEVVSQLPREQQELLADIVKKRLVEVRRREIMEECREALAEYRTGNLKAMSAEEVISELRCYLESDEDS</sequence>
<dbReference type="Proteomes" id="UP000320674">
    <property type="component" value="Unassembled WGS sequence"/>
</dbReference>
<protein>
    <submittedName>
        <fullName evidence="1">Uncharacterized protein</fullName>
    </submittedName>
</protein>
<name>A0A552H8Z6_MICVR</name>
<organism evidence="1 2">
    <name type="scientific">Microcystis viridis Mv_BB_P_19951000_S68D</name>
    <dbReference type="NCBI Taxonomy" id="2486270"/>
    <lineage>
        <taxon>Bacteria</taxon>
        <taxon>Bacillati</taxon>
        <taxon>Cyanobacteriota</taxon>
        <taxon>Cyanophyceae</taxon>
        <taxon>Oscillatoriophycideae</taxon>
        <taxon>Chroococcales</taxon>
        <taxon>Microcystaceae</taxon>
        <taxon>Microcystis</taxon>
    </lineage>
</organism>
<gene>
    <name evidence="1" type="ORF">EWV77_22200</name>
</gene>
<evidence type="ECO:0000313" key="2">
    <source>
        <dbReference type="Proteomes" id="UP000320674"/>
    </source>
</evidence>
<evidence type="ECO:0000313" key="1">
    <source>
        <dbReference type="EMBL" id="TRU67693.1"/>
    </source>
</evidence>